<sequence length="830" mass="96160">MKTHKLGISIITERESSSESFISYTLPEHERILDFYSSTDFTLLLSNTGELWEIGSFTQKNSNSFEYRSLELKLSLVSIACNGFCAILLTKTGRLYGWGFSNTGLLGLSSTSQTPSLLPNFEMKKINQICMSSSFACCVDDQGSLYIWGTFPYANLNSNLLQLTNYKEFSVKEVCCNDQCISICTDGGFVYYIGKIGVHDKNEVFEMTTFDQLEALCVIKIAAGQNFIAVLTDTFEVYTFDSCQVLNQLPTFEKIHNILSTNHVLLGFSQSYIHKWSASNENNEKYKKKSCWLKRFQGRVSKFINDIEIIKAKGMGNAYGIVAVCGVNEKFESKIVKSYQVGWNKGSFKKVFENDIENGLAVGRVLMNIIENAKRDAFLIMKEDGEQKIIMRKMMEYAKLPHAVANSYAKWRHRNIIAALQSIKEMIKMQDFKVNERVRKIRSSTILRNDVILKMLNILSTSLSCNLKIHKKHAFFLLKSQKNTYNIKLVSLANLIKISKSYKLYTLFKTWWVKAVGINKGLSILHNFIKYFKHKKSSEFFYNISCYSAYKKYDQQKKTDMLCQILKMLSHKYYRNLFNRWKAEYMKNKAQNSREFRNYKITVRLGCKFLFPVFYKYFCQYWMSFTSQSLKLIKTRYKHFALFLRYFIKKKNQSLKEHFFNRITGNSSRLPTENLENFSQSAVLSPKDDSMSMISSLNMMITSHKKILNSSAKYLKIPKLLLNLTPRDKSRFSSTQSTVRPPWKPASGCSSGVATPKAIKNNEFELHHNKCLRSLNILTQKQFPIKQKIKKQNSVENRIRVDVGLRTFSICKENIDFRLKFDAFSTLKFN</sequence>
<evidence type="ECO:0000256" key="2">
    <source>
        <dbReference type="SAM" id="MobiDB-lite"/>
    </source>
</evidence>
<dbReference type="Proteomes" id="UP000187209">
    <property type="component" value="Unassembled WGS sequence"/>
</dbReference>
<dbReference type="PANTHER" id="PTHR45982">
    <property type="entry name" value="REGULATOR OF CHROMOSOME CONDENSATION"/>
    <property type="match status" value="1"/>
</dbReference>
<feature type="repeat" description="RCC1" evidence="1">
    <location>
        <begin position="93"/>
        <end position="142"/>
    </location>
</feature>
<protein>
    <submittedName>
        <fullName evidence="3">Uncharacterized protein</fullName>
    </submittedName>
</protein>
<proteinExistence type="predicted"/>
<evidence type="ECO:0000256" key="1">
    <source>
        <dbReference type="PROSITE-ProRule" id="PRU00235"/>
    </source>
</evidence>
<evidence type="ECO:0000313" key="3">
    <source>
        <dbReference type="EMBL" id="OMJ67366.1"/>
    </source>
</evidence>
<organism evidence="3 4">
    <name type="scientific">Stentor coeruleus</name>
    <dbReference type="NCBI Taxonomy" id="5963"/>
    <lineage>
        <taxon>Eukaryota</taxon>
        <taxon>Sar</taxon>
        <taxon>Alveolata</taxon>
        <taxon>Ciliophora</taxon>
        <taxon>Postciliodesmatophora</taxon>
        <taxon>Heterotrichea</taxon>
        <taxon>Heterotrichida</taxon>
        <taxon>Stentoridae</taxon>
        <taxon>Stentor</taxon>
    </lineage>
</organism>
<dbReference type="Gene3D" id="2.130.10.30">
    <property type="entry name" value="Regulator of chromosome condensation 1/beta-lactamase-inhibitor protein II"/>
    <property type="match status" value="1"/>
</dbReference>
<feature type="region of interest" description="Disordered" evidence="2">
    <location>
        <begin position="732"/>
        <end position="751"/>
    </location>
</feature>
<keyword evidence="4" id="KW-1185">Reference proteome</keyword>
<dbReference type="PANTHER" id="PTHR45982:SF3">
    <property type="entry name" value="F-BOX PROTEIN POF9"/>
    <property type="match status" value="1"/>
</dbReference>
<dbReference type="InterPro" id="IPR000408">
    <property type="entry name" value="Reg_chr_condens"/>
</dbReference>
<name>A0A1R2ASA3_9CILI</name>
<dbReference type="EMBL" id="MPUH01001510">
    <property type="protein sequence ID" value="OMJ67366.1"/>
    <property type="molecule type" value="Genomic_DNA"/>
</dbReference>
<dbReference type="PROSITE" id="PS50012">
    <property type="entry name" value="RCC1_3"/>
    <property type="match status" value="1"/>
</dbReference>
<dbReference type="AlphaFoldDB" id="A0A1R2ASA3"/>
<reference evidence="3 4" key="1">
    <citation type="submission" date="2016-11" db="EMBL/GenBank/DDBJ databases">
        <title>The macronuclear genome of Stentor coeruleus: a giant cell with tiny introns.</title>
        <authorList>
            <person name="Slabodnick M."/>
            <person name="Ruby J.G."/>
            <person name="Reiff S.B."/>
            <person name="Swart E.C."/>
            <person name="Gosai S."/>
            <person name="Prabakaran S."/>
            <person name="Witkowska E."/>
            <person name="Larue G.E."/>
            <person name="Fisher S."/>
            <person name="Freeman R.M."/>
            <person name="Gunawardena J."/>
            <person name="Chu W."/>
            <person name="Stover N.A."/>
            <person name="Gregory B.D."/>
            <person name="Nowacki M."/>
            <person name="Derisi J."/>
            <person name="Roy S.W."/>
            <person name="Marshall W.F."/>
            <person name="Sood P."/>
        </authorList>
    </citation>
    <scope>NUCLEOTIDE SEQUENCE [LARGE SCALE GENOMIC DNA]</scope>
    <source>
        <strain evidence="3">WM001</strain>
    </source>
</reference>
<dbReference type="SUPFAM" id="SSF50985">
    <property type="entry name" value="RCC1/BLIP-II"/>
    <property type="match status" value="1"/>
</dbReference>
<evidence type="ECO:0000313" key="4">
    <source>
        <dbReference type="Proteomes" id="UP000187209"/>
    </source>
</evidence>
<dbReference type="GO" id="GO:0005737">
    <property type="term" value="C:cytoplasm"/>
    <property type="evidence" value="ECO:0007669"/>
    <property type="project" value="TreeGrafter"/>
</dbReference>
<dbReference type="InterPro" id="IPR009091">
    <property type="entry name" value="RCC1/BLIP-II"/>
</dbReference>
<dbReference type="InterPro" id="IPR051553">
    <property type="entry name" value="Ran_GTPase-activating"/>
</dbReference>
<gene>
    <name evidence="3" type="ORF">SteCoe_35486</name>
</gene>
<comment type="caution">
    <text evidence="3">The sequence shown here is derived from an EMBL/GenBank/DDBJ whole genome shotgun (WGS) entry which is preliminary data.</text>
</comment>
<dbReference type="GO" id="GO:0005085">
    <property type="term" value="F:guanyl-nucleotide exchange factor activity"/>
    <property type="evidence" value="ECO:0007669"/>
    <property type="project" value="TreeGrafter"/>
</dbReference>
<accession>A0A1R2ASA3</accession>
<dbReference type="Pfam" id="PF00415">
    <property type="entry name" value="RCC1"/>
    <property type="match status" value="1"/>
</dbReference>